<name>A0A9Q3DNB5_9BASI</name>
<gene>
    <name evidence="1" type="ORF">O181_043533</name>
</gene>
<evidence type="ECO:0000313" key="2">
    <source>
        <dbReference type="Proteomes" id="UP000765509"/>
    </source>
</evidence>
<evidence type="ECO:0000313" key="1">
    <source>
        <dbReference type="EMBL" id="MBW0503818.1"/>
    </source>
</evidence>
<reference evidence="1" key="1">
    <citation type="submission" date="2021-03" db="EMBL/GenBank/DDBJ databases">
        <title>Draft genome sequence of rust myrtle Austropuccinia psidii MF-1, a brazilian biotype.</title>
        <authorList>
            <person name="Quecine M.C."/>
            <person name="Pachon D.M.R."/>
            <person name="Bonatelli M.L."/>
            <person name="Correr F.H."/>
            <person name="Franceschini L.M."/>
            <person name="Leite T.F."/>
            <person name="Margarido G.R.A."/>
            <person name="Almeida C.A."/>
            <person name="Ferrarezi J.A."/>
            <person name="Labate C.A."/>
        </authorList>
    </citation>
    <scope>NUCLEOTIDE SEQUENCE</scope>
    <source>
        <strain evidence="1">MF-1</strain>
    </source>
</reference>
<dbReference type="OrthoDB" id="2506366at2759"/>
<dbReference type="EMBL" id="AVOT02017591">
    <property type="protein sequence ID" value="MBW0503818.1"/>
    <property type="molecule type" value="Genomic_DNA"/>
</dbReference>
<dbReference type="Proteomes" id="UP000765509">
    <property type="component" value="Unassembled WGS sequence"/>
</dbReference>
<sequence length="141" mass="16239">MAQIIKRLLDQKINLTLEQILVMSPNVLINKRICQKKRKNLLTKFDTKEIQTKLINHHLGNYEQPKLHYACPLGFMKVYLGEEGHERMALVYTESELNIIPEDSEIKSGLTERCLNINSRGIGGLSDCDSKPDHKHDSQIR</sequence>
<keyword evidence="2" id="KW-1185">Reference proteome</keyword>
<organism evidence="1 2">
    <name type="scientific">Austropuccinia psidii MF-1</name>
    <dbReference type="NCBI Taxonomy" id="1389203"/>
    <lineage>
        <taxon>Eukaryota</taxon>
        <taxon>Fungi</taxon>
        <taxon>Dikarya</taxon>
        <taxon>Basidiomycota</taxon>
        <taxon>Pucciniomycotina</taxon>
        <taxon>Pucciniomycetes</taxon>
        <taxon>Pucciniales</taxon>
        <taxon>Sphaerophragmiaceae</taxon>
        <taxon>Austropuccinia</taxon>
    </lineage>
</organism>
<comment type="caution">
    <text evidence="1">The sequence shown here is derived from an EMBL/GenBank/DDBJ whole genome shotgun (WGS) entry which is preliminary data.</text>
</comment>
<protein>
    <submittedName>
        <fullName evidence="1">Uncharacterized protein</fullName>
    </submittedName>
</protein>
<dbReference type="AlphaFoldDB" id="A0A9Q3DNB5"/>
<proteinExistence type="predicted"/>
<accession>A0A9Q3DNB5</accession>